<dbReference type="PANTHER" id="PTHR11705">
    <property type="entry name" value="PROTEASE FAMILY M14 CARBOXYPEPTIDASE A,B"/>
    <property type="match status" value="1"/>
</dbReference>
<protein>
    <submittedName>
        <fullName evidence="10">Chitobiase/beta-hexosaminidase-like protein</fullName>
    </submittedName>
</protein>
<dbReference type="InterPro" id="IPR059177">
    <property type="entry name" value="GH29D-like_dom"/>
</dbReference>
<gene>
    <name evidence="10" type="ORF">C8N24_1094</name>
</gene>
<evidence type="ECO:0000256" key="5">
    <source>
        <dbReference type="ARBA" id="ARBA00022833"/>
    </source>
</evidence>
<dbReference type="GO" id="GO:0008270">
    <property type="term" value="F:zinc ion binding"/>
    <property type="evidence" value="ECO:0007669"/>
    <property type="project" value="InterPro"/>
</dbReference>
<evidence type="ECO:0000313" key="11">
    <source>
        <dbReference type="Proteomes" id="UP000278962"/>
    </source>
</evidence>
<dbReference type="GO" id="GO:0006508">
    <property type="term" value="P:proteolysis"/>
    <property type="evidence" value="ECO:0007669"/>
    <property type="project" value="UniProtKB-KW"/>
</dbReference>
<keyword evidence="6" id="KW-0482">Metalloprotease</keyword>
<evidence type="ECO:0000256" key="1">
    <source>
        <dbReference type="ARBA" id="ARBA00001947"/>
    </source>
</evidence>
<keyword evidence="11" id="KW-1185">Reference proteome</keyword>
<dbReference type="SMART" id="SM00631">
    <property type="entry name" value="Zn_pept"/>
    <property type="match status" value="1"/>
</dbReference>
<reference evidence="10 11" key="1">
    <citation type="submission" date="2018-10" db="EMBL/GenBank/DDBJ databases">
        <title>Genomic Encyclopedia of Archaeal and Bacterial Type Strains, Phase II (KMG-II): from individual species to whole genera.</title>
        <authorList>
            <person name="Goeker M."/>
        </authorList>
    </citation>
    <scope>NUCLEOTIDE SEQUENCE [LARGE SCALE GENOMIC DNA]</scope>
    <source>
        <strain evidence="10 11">DSM 14954</strain>
    </source>
</reference>
<dbReference type="SUPFAM" id="SSF53187">
    <property type="entry name" value="Zn-dependent exopeptidases"/>
    <property type="match status" value="1"/>
</dbReference>
<comment type="cofactor">
    <cofactor evidence="1">
        <name>Zn(2+)</name>
        <dbReference type="ChEBI" id="CHEBI:29105"/>
    </cofactor>
</comment>
<dbReference type="Pfam" id="PF00246">
    <property type="entry name" value="Peptidase_M14"/>
    <property type="match status" value="1"/>
</dbReference>
<evidence type="ECO:0000256" key="2">
    <source>
        <dbReference type="ARBA" id="ARBA00005988"/>
    </source>
</evidence>
<feature type="signal peptide" evidence="8">
    <location>
        <begin position="1"/>
        <end position="23"/>
    </location>
</feature>
<dbReference type="PROSITE" id="PS52035">
    <property type="entry name" value="PEPTIDASE_M14"/>
    <property type="match status" value="1"/>
</dbReference>
<keyword evidence="3" id="KW-0645">Protease</keyword>
<evidence type="ECO:0000256" key="8">
    <source>
        <dbReference type="SAM" id="SignalP"/>
    </source>
</evidence>
<dbReference type="EMBL" id="RBIL01000001">
    <property type="protein sequence ID" value="RKQ91272.1"/>
    <property type="molecule type" value="Genomic_DNA"/>
</dbReference>
<dbReference type="Proteomes" id="UP000278962">
    <property type="component" value="Unassembled WGS sequence"/>
</dbReference>
<sequence>MKPWVGIVAAAATMLVAPSAALAGPDDPALLKFKLDNSSLYDDFENLGFDMDHAVENGEGDDIIVSAWVDDAQLALARAHGFEDVGVVHTKENFAAIRAESLTNKLAEMDAKKALEANAAGKKGASAAPGTVHFQRGDFYENNVGRFVSVEANVDPSLVSYNCTTNANGQESCLYVGPTLMADVYDAAGNRIGGGALVPYTDPDVVGDYYQYHYQIFRIGNKGDGKADPASVKIASSNGDVDTGAAKEWISKNPPPNSAGFKSGFVTRYYDSPDAYAKVRSLAAEFPNIASVEDLPEKTWGYQRPAATMLGYQNAPTTQQPNPRPNATAPYVIIDDNGLPVAGDTPSAASAPSVVVITSKVMGHLGGNSLTARLLAPTGPNQPLSVTFTGNALRVNLASNAAGAVTSTANQVVAAINAHPDANRVVRATKYRNSTGEGIVQPGVTSPLSDLLRAPAFVPRGPLSQPLLRIGKVRDGSKVGVYLYCQEHAGEIATSGVCLETAERLVRNYGTDPQTTALVDNLEIFLVPQINGDGVIHSIYDSPRRTNMAPYCYDPSNTENLGDPANRNAYGVNINRNFSIGSFFDGYVGANSSCSGGNTAGPFELSEPETRNEIYVQNKYKNIKFSNNIHSSGGYFMWPPGAYKPNRESLPYPPYGTLNFFDEAARHVLDGIKKYRGTAIRPQRTGPVIDVLYSAAGNSADEAYYTRGIIGYDFEIGDTAYYKNPTTGEETTCNPGQQPPFGASSNPCLENEGFEEAQEFSDGNYGLLQSAYDYSKDVTPPVVTITQAPDLADGKYQVRFVSNEASSIYYTLDGSTPTTASTEWKPPRARALPLPVNVAAGQTLKWIATDFKGNMSAVSSKVLGTVDVPGGVGGSVPATLALTVSAPASFGAFTPGVDRDYTATSDLNVISTAGEATLSVSTPGKLTNGAFSLAQPFTVQLAKTAWTAPVSNEKVVATFKQSIGKNEALRTGSYTGTVTFTLSTTQP</sequence>
<dbReference type="InterPro" id="IPR000834">
    <property type="entry name" value="Peptidase_M14"/>
</dbReference>
<feature type="active site" description="Proton donor/acceptor" evidence="7">
    <location>
        <position position="715"/>
    </location>
</feature>
<feature type="chain" id="PRO_5024796934" evidence="8">
    <location>
        <begin position="24"/>
        <end position="987"/>
    </location>
</feature>
<evidence type="ECO:0000256" key="4">
    <source>
        <dbReference type="ARBA" id="ARBA00022801"/>
    </source>
</evidence>
<comment type="similarity">
    <text evidence="2 7">Belongs to the peptidase M14 family.</text>
</comment>
<dbReference type="GO" id="GO:0004181">
    <property type="term" value="F:metallocarboxypeptidase activity"/>
    <property type="evidence" value="ECO:0007669"/>
    <property type="project" value="InterPro"/>
</dbReference>
<evidence type="ECO:0000313" key="10">
    <source>
        <dbReference type="EMBL" id="RKQ91272.1"/>
    </source>
</evidence>
<dbReference type="Pfam" id="PF13290">
    <property type="entry name" value="CHB_HEX_C_1"/>
    <property type="match status" value="1"/>
</dbReference>
<evidence type="ECO:0000256" key="6">
    <source>
        <dbReference type="ARBA" id="ARBA00023049"/>
    </source>
</evidence>
<evidence type="ECO:0000259" key="9">
    <source>
        <dbReference type="PROSITE" id="PS52035"/>
    </source>
</evidence>
<feature type="domain" description="Peptidase M14" evidence="9">
    <location>
        <begin position="429"/>
        <end position="756"/>
    </location>
</feature>
<keyword evidence="4" id="KW-0378">Hydrolase</keyword>
<keyword evidence="8" id="KW-0732">Signal</keyword>
<comment type="caution">
    <text evidence="10">The sequence shown here is derived from an EMBL/GenBank/DDBJ whole genome shotgun (WGS) entry which is preliminary data.</text>
</comment>
<dbReference type="AlphaFoldDB" id="A0A660L8D5"/>
<organism evidence="10 11">
    <name type="scientific">Solirubrobacter pauli</name>
    <dbReference type="NCBI Taxonomy" id="166793"/>
    <lineage>
        <taxon>Bacteria</taxon>
        <taxon>Bacillati</taxon>
        <taxon>Actinomycetota</taxon>
        <taxon>Thermoleophilia</taxon>
        <taxon>Solirubrobacterales</taxon>
        <taxon>Solirubrobacteraceae</taxon>
        <taxon>Solirubrobacter</taxon>
    </lineage>
</organism>
<evidence type="ECO:0000256" key="3">
    <source>
        <dbReference type="ARBA" id="ARBA00022670"/>
    </source>
</evidence>
<proteinExistence type="inferred from homology"/>
<keyword evidence="5" id="KW-0862">Zinc</keyword>
<accession>A0A660L8D5</accession>
<evidence type="ECO:0000256" key="7">
    <source>
        <dbReference type="PROSITE-ProRule" id="PRU01379"/>
    </source>
</evidence>
<dbReference type="GO" id="GO:0005615">
    <property type="term" value="C:extracellular space"/>
    <property type="evidence" value="ECO:0007669"/>
    <property type="project" value="TreeGrafter"/>
</dbReference>
<dbReference type="Gene3D" id="3.40.630.10">
    <property type="entry name" value="Zn peptidases"/>
    <property type="match status" value="1"/>
</dbReference>
<dbReference type="PANTHER" id="PTHR11705:SF143">
    <property type="entry name" value="SLL0236 PROTEIN"/>
    <property type="match status" value="1"/>
</dbReference>
<name>A0A660L8D5_9ACTN</name>